<feature type="compositionally biased region" description="Acidic residues" evidence="1">
    <location>
        <begin position="129"/>
        <end position="142"/>
    </location>
</feature>
<keyword evidence="3" id="KW-1185">Reference proteome</keyword>
<dbReference type="InParanoid" id="D3BHL4"/>
<sequence length="151" mass="18380">MPKWFITNEKEFERLEQRSYKVYKRPIVLIFWTNDSDYEGDEKEYIIKKICTNPKYDFLFAFIRKEDVRRVDKEHILSNDHTHMEWGISFASFRNGREVGFWDEYDDGMQKTRAFFQKMLKKKASQYIDSDDSDVSDDDQKEEDFNPPKDK</sequence>
<name>D3BHL4_HETP5</name>
<evidence type="ECO:0000313" key="2">
    <source>
        <dbReference type="EMBL" id="EFA79191.1"/>
    </source>
</evidence>
<proteinExistence type="predicted"/>
<gene>
    <name evidence="2" type="ORF">PPL_08017</name>
</gene>
<evidence type="ECO:0000256" key="1">
    <source>
        <dbReference type="SAM" id="MobiDB-lite"/>
    </source>
</evidence>
<dbReference type="GeneID" id="31363496"/>
<dbReference type="EMBL" id="ADBJ01000036">
    <property type="protein sequence ID" value="EFA79191.1"/>
    <property type="molecule type" value="Genomic_DNA"/>
</dbReference>
<comment type="caution">
    <text evidence="2">The sequence shown here is derived from an EMBL/GenBank/DDBJ whole genome shotgun (WGS) entry which is preliminary data.</text>
</comment>
<dbReference type="RefSeq" id="XP_020431312.1">
    <property type="nucleotide sequence ID" value="XM_020578848.1"/>
</dbReference>
<dbReference type="Proteomes" id="UP000001396">
    <property type="component" value="Unassembled WGS sequence"/>
</dbReference>
<accession>D3BHL4</accession>
<reference evidence="2 3" key="1">
    <citation type="journal article" date="2011" name="Genome Res.">
        <title>Phylogeny-wide analysis of social amoeba genomes highlights ancient origins for complex intercellular communication.</title>
        <authorList>
            <person name="Heidel A.J."/>
            <person name="Lawal H.M."/>
            <person name="Felder M."/>
            <person name="Schilde C."/>
            <person name="Helps N.R."/>
            <person name="Tunggal B."/>
            <person name="Rivero F."/>
            <person name="John U."/>
            <person name="Schleicher M."/>
            <person name="Eichinger L."/>
            <person name="Platzer M."/>
            <person name="Noegel A.A."/>
            <person name="Schaap P."/>
            <person name="Gloeckner G."/>
        </authorList>
    </citation>
    <scope>NUCLEOTIDE SEQUENCE [LARGE SCALE GENOMIC DNA]</scope>
    <source>
        <strain evidence="3">ATCC 26659 / Pp 5 / PN500</strain>
    </source>
</reference>
<organism evidence="2 3">
    <name type="scientific">Heterostelium pallidum (strain ATCC 26659 / Pp 5 / PN500)</name>
    <name type="common">Cellular slime mold</name>
    <name type="synonym">Polysphondylium pallidum</name>
    <dbReference type="NCBI Taxonomy" id="670386"/>
    <lineage>
        <taxon>Eukaryota</taxon>
        <taxon>Amoebozoa</taxon>
        <taxon>Evosea</taxon>
        <taxon>Eumycetozoa</taxon>
        <taxon>Dictyostelia</taxon>
        <taxon>Acytosteliales</taxon>
        <taxon>Acytosteliaceae</taxon>
        <taxon>Heterostelium</taxon>
    </lineage>
</organism>
<protein>
    <submittedName>
        <fullName evidence="2">Uncharacterized protein</fullName>
    </submittedName>
</protein>
<feature type="region of interest" description="Disordered" evidence="1">
    <location>
        <begin position="127"/>
        <end position="151"/>
    </location>
</feature>
<evidence type="ECO:0000313" key="3">
    <source>
        <dbReference type="Proteomes" id="UP000001396"/>
    </source>
</evidence>
<dbReference type="AlphaFoldDB" id="D3BHL4"/>